<protein>
    <submittedName>
        <fullName evidence="2">Uncharacterized protein</fullName>
    </submittedName>
</protein>
<dbReference type="InParanoid" id="A0A545AUD5"/>
<dbReference type="EMBL" id="VIRS01000006">
    <property type="protein sequence ID" value="TQS44948.1"/>
    <property type="molecule type" value="Genomic_DNA"/>
</dbReference>
<reference evidence="2 3" key="1">
    <citation type="submission" date="2019-07" db="EMBL/GenBank/DDBJ databases">
        <title>Cryptosporangium phraense sp. nov., isolated from plant litter.</title>
        <authorList>
            <person name="Suriyachadkun C."/>
        </authorList>
    </citation>
    <scope>NUCLEOTIDE SEQUENCE [LARGE SCALE GENOMIC DNA]</scope>
    <source>
        <strain evidence="2 3">A-T 5661</strain>
    </source>
</reference>
<feature type="region of interest" description="Disordered" evidence="1">
    <location>
        <begin position="1"/>
        <end position="24"/>
    </location>
</feature>
<sequence>MIDPEALAAEETPPPARPLAGQSAAAGARSGIATAVRSAVPNAIRDGGVVIRPSTGARVRWTPIEAVADEYDAAQAMRSRGYSCLGVIGNASHLRGSGGHTPWCSEGYAGRACKVGKVYAIDLEAPNMTGLERWLIPRLRAGSYKWVYYLNINGHQYTRKDSFRGRYSSADQHLHLSGLAGHENDNSSILRDYENFRTNGGEDMAQVPQAQWDRVRKQLDSIDDVVHGGNGAAYRESAMKRDHQSQVEQLKEYVDQRLNTIEAKLDALLGTTTPPPTA</sequence>
<accession>A0A545AUD5</accession>
<keyword evidence="3" id="KW-1185">Reference proteome</keyword>
<proteinExistence type="predicted"/>
<name>A0A545AUD5_9ACTN</name>
<dbReference type="Proteomes" id="UP000317982">
    <property type="component" value="Unassembled WGS sequence"/>
</dbReference>
<organism evidence="2 3">
    <name type="scientific">Cryptosporangium phraense</name>
    <dbReference type="NCBI Taxonomy" id="2593070"/>
    <lineage>
        <taxon>Bacteria</taxon>
        <taxon>Bacillati</taxon>
        <taxon>Actinomycetota</taxon>
        <taxon>Actinomycetes</taxon>
        <taxon>Cryptosporangiales</taxon>
        <taxon>Cryptosporangiaceae</taxon>
        <taxon>Cryptosporangium</taxon>
    </lineage>
</organism>
<dbReference type="RefSeq" id="WP_142704397.1">
    <property type="nucleotide sequence ID" value="NZ_VIRS01000006.1"/>
</dbReference>
<feature type="compositionally biased region" description="Low complexity" evidence="1">
    <location>
        <begin position="1"/>
        <end position="11"/>
    </location>
</feature>
<comment type="caution">
    <text evidence="2">The sequence shown here is derived from an EMBL/GenBank/DDBJ whole genome shotgun (WGS) entry which is preliminary data.</text>
</comment>
<dbReference type="OrthoDB" id="3404525at2"/>
<evidence type="ECO:0000313" key="2">
    <source>
        <dbReference type="EMBL" id="TQS44948.1"/>
    </source>
</evidence>
<gene>
    <name evidence="2" type="ORF">FL583_10560</name>
</gene>
<evidence type="ECO:0000313" key="3">
    <source>
        <dbReference type="Proteomes" id="UP000317982"/>
    </source>
</evidence>
<dbReference type="AlphaFoldDB" id="A0A545AUD5"/>
<evidence type="ECO:0000256" key="1">
    <source>
        <dbReference type="SAM" id="MobiDB-lite"/>
    </source>
</evidence>